<dbReference type="PANTHER" id="PTHR12266">
    <property type="entry name" value="NA+/CA2+ K+ INDEPENDENT EXCHANGER"/>
    <property type="match status" value="1"/>
</dbReference>
<evidence type="ECO:0000256" key="8">
    <source>
        <dbReference type="SAM" id="SignalP"/>
    </source>
</evidence>
<dbReference type="OMA" id="LGYIVCP"/>
<evidence type="ECO:0000256" key="2">
    <source>
        <dbReference type="ARBA" id="ARBA00008170"/>
    </source>
</evidence>
<feature type="domain" description="Sodium/calcium exchanger membrane region" evidence="9">
    <location>
        <begin position="374"/>
        <end position="520"/>
    </location>
</feature>
<evidence type="ECO:0000313" key="10">
    <source>
        <dbReference type="EMBL" id="CAG89597.2"/>
    </source>
</evidence>
<proteinExistence type="inferred from homology"/>
<keyword evidence="11" id="KW-1185">Reference proteome</keyword>
<dbReference type="GO" id="GO:0016020">
    <property type="term" value="C:membrane"/>
    <property type="evidence" value="ECO:0007669"/>
    <property type="project" value="UniProtKB-SubCell"/>
</dbReference>
<comment type="subcellular location">
    <subcellularLocation>
        <location evidence="1">Membrane</location>
        <topology evidence="1">Multi-pass membrane protein</topology>
    </subcellularLocation>
</comment>
<evidence type="ECO:0000256" key="7">
    <source>
        <dbReference type="SAM" id="Phobius"/>
    </source>
</evidence>
<evidence type="ECO:0000256" key="4">
    <source>
        <dbReference type="ARBA" id="ARBA00022692"/>
    </source>
</evidence>
<dbReference type="InParanoid" id="Q6BKR2"/>
<keyword evidence="4 7" id="KW-0812">Transmembrane</keyword>
<dbReference type="OrthoDB" id="407410at2759"/>
<dbReference type="eggNOG" id="KOG2399">
    <property type="taxonomic scope" value="Eukaryota"/>
</dbReference>
<reference evidence="10 11" key="1">
    <citation type="journal article" date="2004" name="Nature">
        <title>Genome evolution in yeasts.</title>
        <authorList>
            <consortium name="Genolevures"/>
            <person name="Dujon B."/>
            <person name="Sherman D."/>
            <person name="Fischer G."/>
            <person name="Durrens P."/>
            <person name="Casaregola S."/>
            <person name="Lafontaine I."/>
            <person name="de Montigny J."/>
            <person name="Marck C."/>
            <person name="Neuveglise C."/>
            <person name="Talla E."/>
            <person name="Goffard N."/>
            <person name="Frangeul L."/>
            <person name="Aigle M."/>
            <person name="Anthouard V."/>
            <person name="Babour A."/>
            <person name="Barbe V."/>
            <person name="Barnay S."/>
            <person name="Blanchin S."/>
            <person name="Beckerich J.M."/>
            <person name="Beyne E."/>
            <person name="Bleykasten C."/>
            <person name="Boisrame A."/>
            <person name="Boyer J."/>
            <person name="Cattolico L."/>
            <person name="Confanioleri F."/>
            <person name="de Daruvar A."/>
            <person name="Despons L."/>
            <person name="Fabre E."/>
            <person name="Fairhead C."/>
            <person name="Ferry-Dumazet H."/>
            <person name="Groppi A."/>
            <person name="Hantraye F."/>
            <person name="Hennequin C."/>
            <person name="Jauniaux N."/>
            <person name="Joyet P."/>
            <person name="Kachouri R."/>
            <person name="Kerrest A."/>
            <person name="Koszul R."/>
            <person name="Lemaire M."/>
            <person name="Lesur I."/>
            <person name="Ma L."/>
            <person name="Muller H."/>
            <person name="Nicaud J.M."/>
            <person name="Nikolski M."/>
            <person name="Oztas S."/>
            <person name="Ozier-Kalogeropoulos O."/>
            <person name="Pellenz S."/>
            <person name="Potier S."/>
            <person name="Richard G.F."/>
            <person name="Straub M.L."/>
            <person name="Suleau A."/>
            <person name="Swennene D."/>
            <person name="Tekaia F."/>
            <person name="Wesolowski-Louvel M."/>
            <person name="Westhof E."/>
            <person name="Wirth B."/>
            <person name="Zeniou-Meyer M."/>
            <person name="Zivanovic I."/>
            <person name="Bolotin-Fukuhara M."/>
            <person name="Thierry A."/>
            <person name="Bouchier C."/>
            <person name="Caudron B."/>
            <person name="Scarpelli C."/>
            <person name="Gaillardin C."/>
            <person name="Weissenbach J."/>
            <person name="Wincker P."/>
            <person name="Souciet J.L."/>
        </authorList>
    </citation>
    <scope>NUCLEOTIDE SEQUENCE [LARGE SCALE GENOMIC DNA]</scope>
    <source>
        <strain evidence="11">ATCC 36239 / CBS 767 / BCRC 21394 / JCM 1990 / NBRC 0083 / IGC 2968</strain>
    </source>
</reference>
<accession>Q6BKR2</accession>
<dbReference type="GeneID" id="2904028"/>
<keyword evidence="3" id="KW-0813">Transport</keyword>
<dbReference type="VEuPathDB" id="FungiDB:DEHA2F19822g"/>
<dbReference type="InterPro" id="IPR004837">
    <property type="entry name" value="NaCa_Exmemb"/>
</dbReference>
<evidence type="ECO:0000256" key="1">
    <source>
        <dbReference type="ARBA" id="ARBA00004141"/>
    </source>
</evidence>
<dbReference type="AlphaFoldDB" id="Q6BKR2"/>
<feature type="transmembrane region" description="Helical" evidence="7">
    <location>
        <begin position="366"/>
        <end position="387"/>
    </location>
</feature>
<evidence type="ECO:0000259" key="9">
    <source>
        <dbReference type="Pfam" id="PF01699"/>
    </source>
</evidence>
<dbReference type="Pfam" id="PF01699">
    <property type="entry name" value="Na_Ca_ex"/>
    <property type="match status" value="2"/>
</dbReference>
<feature type="transmembrane region" description="Helical" evidence="7">
    <location>
        <begin position="146"/>
        <end position="165"/>
    </location>
</feature>
<evidence type="ECO:0000256" key="3">
    <source>
        <dbReference type="ARBA" id="ARBA00022448"/>
    </source>
</evidence>
<evidence type="ECO:0000313" key="11">
    <source>
        <dbReference type="Proteomes" id="UP000000599"/>
    </source>
</evidence>
<dbReference type="KEGG" id="dha:DEHA2F19822g"/>
<feature type="transmembrane region" description="Helical" evidence="7">
    <location>
        <begin position="407"/>
        <end position="424"/>
    </location>
</feature>
<dbReference type="GO" id="GO:0008324">
    <property type="term" value="F:monoatomic cation transmembrane transporter activity"/>
    <property type="evidence" value="ECO:0007669"/>
    <property type="project" value="TreeGrafter"/>
</dbReference>
<feature type="domain" description="Sodium/calcium exchanger membrane region" evidence="9">
    <location>
        <begin position="80"/>
        <end position="220"/>
    </location>
</feature>
<feature type="transmembrane region" description="Helical" evidence="7">
    <location>
        <begin position="201"/>
        <end position="220"/>
    </location>
</feature>
<dbReference type="GO" id="GO:0006874">
    <property type="term" value="P:intracellular calcium ion homeostasis"/>
    <property type="evidence" value="ECO:0007669"/>
    <property type="project" value="TreeGrafter"/>
</dbReference>
<dbReference type="Proteomes" id="UP000000599">
    <property type="component" value="Chromosome F"/>
</dbReference>
<feature type="transmembrane region" description="Helical" evidence="7">
    <location>
        <begin position="334"/>
        <end position="354"/>
    </location>
</feature>
<protein>
    <submittedName>
        <fullName evidence="10">DEHA2F19822p</fullName>
    </submittedName>
</protein>
<dbReference type="RefSeq" id="XP_461209.2">
    <property type="nucleotide sequence ID" value="XM_461209.1"/>
</dbReference>
<comment type="similarity">
    <text evidence="2">Belongs to the Ca(2+):cation antiporter (CaCA) (TC 2.A.19) family.</text>
</comment>
<keyword evidence="6 7" id="KW-0472">Membrane</keyword>
<dbReference type="EMBL" id="CR382138">
    <property type="protein sequence ID" value="CAG89597.2"/>
    <property type="molecule type" value="Genomic_DNA"/>
</dbReference>
<gene>
    <name evidence="10" type="ordered locus">DEHA2F19822g</name>
</gene>
<feature type="transmembrane region" description="Helical" evidence="7">
    <location>
        <begin position="476"/>
        <end position="493"/>
    </location>
</feature>
<feature type="transmembrane region" description="Helical" evidence="7">
    <location>
        <begin position="436"/>
        <end position="456"/>
    </location>
</feature>
<feature type="signal peptide" evidence="8">
    <location>
        <begin position="1"/>
        <end position="26"/>
    </location>
</feature>
<evidence type="ECO:0000256" key="5">
    <source>
        <dbReference type="ARBA" id="ARBA00022989"/>
    </source>
</evidence>
<dbReference type="STRING" id="284592.Q6BKR2"/>
<dbReference type="HOGENOM" id="CLU_004979_2_2_1"/>
<keyword evidence="5 7" id="KW-1133">Transmembrane helix</keyword>
<dbReference type="InterPro" id="IPR044880">
    <property type="entry name" value="NCX_ion-bd_dom_sf"/>
</dbReference>
<dbReference type="Gene3D" id="1.20.1420.30">
    <property type="entry name" value="NCX, central ion-binding region"/>
    <property type="match status" value="2"/>
</dbReference>
<feature type="transmembrane region" description="Helical" evidence="7">
    <location>
        <begin position="505"/>
        <end position="523"/>
    </location>
</feature>
<feature type="transmembrane region" description="Helical" evidence="7">
    <location>
        <begin position="177"/>
        <end position="195"/>
    </location>
</feature>
<name>Q6BKR2_DEBHA</name>
<dbReference type="InterPro" id="IPR051359">
    <property type="entry name" value="CaCA_antiporter"/>
</dbReference>
<organism evidence="10 11">
    <name type="scientific">Debaryomyces hansenii (strain ATCC 36239 / CBS 767 / BCRC 21394 / JCM 1990 / NBRC 0083 / IGC 2968)</name>
    <name type="common">Yeast</name>
    <name type="synonym">Torulaspora hansenii</name>
    <dbReference type="NCBI Taxonomy" id="284592"/>
    <lineage>
        <taxon>Eukaryota</taxon>
        <taxon>Fungi</taxon>
        <taxon>Dikarya</taxon>
        <taxon>Ascomycota</taxon>
        <taxon>Saccharomycotina</taxon>
        <taxon>Pichiomycetes</taxon>
        <taxon>Debaryomycetaceae</taxon>
        <taxon>Debaryomyces</taxon>
    </lineage>
</organism>
<feature type="transmembrane region" description="Helical" evidence="7">
    <location>
        <begin position="68"/>
        <end position="93"/>
    </location>
</feature>
<sequence>MKYWYISVPLCLLFAYSLYGHAGALASDETTCDLIDHTNYCQYIGKNCNTEYFSIASKYYCSKYYPSYILRLSTSLLILVGLSLLLISLSLLVSNYLFPNLNDIAQLLSINDQILSSILIPSTNAFGDFINYYVALNANSVDLVLGQLLGSLLIIVTVIIGLISIVRPFRINHAKWVLTDFAWILVVLTLLSYILSDGVITMHECIIMIGFYFCYVAYLLRAEKEIECTEDECHSLYSTESIKSINHALNIDDALDILSNAEVIRSPSPMLHIDEELETSYESESWFLNVSKHIVNCINFIFTLFIPVSSSPYYDSRLFQIWHFCIISYVMNMQFFNLTLVDLVPIILVGILITEFIKPILNRLPKIYQCIINVVGITMSLIIMSQISKEVLKVFKNLGIILRISDYLLGLIVFSASNSINDIVTNITISTAINPMFGLNSCLGTPMLIILLGIGVNGLILNLNHHSLVFELKTNLVVSLLGLIATIVFYLVYIPLNNWKLDKRLGIIVIGWWLVVTIINFSLG</sequence>
<dbReference type="PANTHER" id="PTHR12266:SF0">
    <property type="entry name" value="MITOCHONDRIAL SODIUM_CALCIUM EXCHANGER PROTEIN"/>
    <property type="match status" value="1"/>
</dbReference>
<feature type="chain" id="PRO_5004271033" evidence="8">
    <location>
        <begin position="27"/>
        <end position="524"/>
    </location>
</feature>
<evidence type="ECO:0000256" key="6">
    <source>
        <dbReference type="ARBA" id="ARBA00023136"/>
    </source>
</evidence>
<keyword evidence="8" id="KW-0732">Signal</keyword>